<dbReference type="GO" id="GO:0004622">
    <property type="term" value="F:phosphatidylcholine lysophospholipase activity"/>
    <property type="evidence" value="ECO:0007669"/>
    <property type="project" value="TreeGrafter"/>
</dbReference>
<dbReference type="eggNOG" id="COG2755">
    <property type="taxonomic scope" value="Bacteria"/>
</dbReference>
<dbReference type="Proteomes" id="UP000007013">
    <property type="component" value="Chromosome"/>
</dbReference>
<dbReference type="RefSeq" id="WP_012372903.1">
    <property type="nucleotide sequence ID" value="NC_010571.1"/>
</dbReference>
<dbReference type="AlphaFoldDB" id="B1ZMB2"/>
<dbReference type="OrthoDB" id="9777593at2"/>
<gene>
    <name evidence="3" type="ordered locus">Oter_0074</name>
</gene>
<dbReference type="EMBL" id="CP001032">
    <property type="protein sequence ID" value="ACB73365.1"/>
    <property type="molecule type" value="Genomic_DNA"/>
</dbReference>
<feature type="transmembrane region" description="Helical" evidence="1">
    <location>
        <begin position="33"/>
        <end position="51"/>
    </location>
</feature>
<dbReference type="InterPro" id="IPR013830">
    <property type="entry name" value="SGNH_hydro"/>
</dbReference>
<dbReference type="STRING" id="452637.Oter_0074"/>
<dbReference type="SUPFAM" id="SSF52266">
    <property type="entry name" value="SGNH hydrolase"/>
    <property type="match status" value="1"/>
</dbReference>
<dbReference type="Gene3D" id="3.40.50.1110">
    <property type="entry name" value="SGNH hydrolase"/>
    <property type="match status" value="1"/>
</dbReference>
<dbReference type="InterPro" id="IPR051532">
    <property type="entry name" value="Ester_Hydrolysis_Enzymes"/>
</dbReference>
<keyword evidence="1" id="KW-0812">Transmembrane</keyword>
<sequence length="234" mass="25412">MLNGLFPTRAAGWLRQFLPTRECLRVPARASRALLFASWVCFVGFSVPLAAKTIVFFGDSLTAGYGLDDPATQAFPARVAEKLAPSHPGWRVVNAGLSGETSAGGLRRVDWVLRQPIDLFVLALGANDGLRGIEPAVTRENLQGIIDRVRTKFPSAQIVLAGMMMPPSMGPDYAREFSEIFPALAAKNHLTFVPFLLAGVGGDDALNQADRIHPTERGHEVVAENVWKILEPLL</sequence>
<keyword evidence="1" id="KW-0472">Membrane</keyword>
<feature type="domain" description="SGNH hydrolase-type esterase" evidence="2">
    <location>
        <begin position="56"/>
        <end position="221"/>
    </location>
</feature>
<dbReference type="InterPro" id="IPR036514">
    <property type="entry name" value="SGNH_hydro_sf"/>
</dbReference>
<dbReference type="HOGENOM" id="CLU_051180_1_1_0"/>
<accession>B1ZMB2</accession>
<name>B1ZMB2_OPITP</name>
<dbReference type="PROSITE" id="PS01098">
    <property type="entry name" value="LIPASE_GDSL_SER"/>
    <property type="match status" value="1"/>
</dbReference>
<organism evidence="3 4">
    <name type="scientific">Opitutus terrae (strain DSM 11246 / JCM 15787 / PB90-1)</name>
    <dbReference type="NCBI Taxonomy" id="452637"/>
    <lineage>
        <taxon>Bacteria</taxon>
        <taxon>Pseudomonadati</taxon>
        <taxon>Verrucomicrobiota</taxon>
        <taxon>Opitutia</taxon>
        <taxon>Opitutales</taxon>
        <taxon>Opitutaceae</taxon>
        <taxon>Opitutus</taxon>
    </lineage>
</organism>
<dbReference type="KEGG" id="ote:Oter_0074"/>
<dbReference type="CDD" id="cd01822">
    <property type="entry name" value="Lysophospholipase_L1_like"/>
    <property type="match status" value="1"/>
</dbReference>
<dbReference type="Pfam" id="PF13472">
    <property type="entry name" value="Lipase_GDSL_2"/>
    <property type="match status" value="1"/>
</dbReference>
<dbReference type="PANTHER" id="PTHR30383">
    <property type="entry name" value="THIOESTERASE 1/PROTEASE 1/LYSOPHOSPHOLIPASE L1"/>
    <property type="match status" value="1"/>
</dbReference>
<keyword evidence="4" id="KW-1185">Reference proteome</keyword>
<dbReference type="InterPro" id="IPR008265">
    <property type="entry name" value="Lipase_GDSL_AS"/>
</dbReference>
<reference evidence="3 4" key="1">
    <citation type="journal article" date="2011" name="J. Bacteriol.">
        <title>Genome sequence of the verrucomicrobium Opitutus terrae PB90-1, an abundant inhabitant of rice paddy soil ecosystems.</title>
        <authorList>
            <person name="van Passel M.W."/>
            <person name="Kant R."/>
            <person name="Palva A."/>
            <person name="Copeland A."/>
            <person name="Lucas S."/>
            <person name="Lapidus A."/>
            <person name="Glavina del Rio T."/>
            <person name="Pitluck S."/>
            <person name="Goltsman E."/>
            <person name="Clum A."/>
            <person name="Sun H."/>
            <person name="Schmutz J."/>
            <person name="Larimer F.W."/>
            <person name="Land M.L."/>
            <person name="Hauser L."/>
            <person name="Kyrpides N."/>
            <person name="Mikhailova N."/>
            <person name="Richardson P.P."/>
            <person name="Janssen P.H."/>
            <person name="de Vos W.M."/>
            <person name="Smidt H."/>
        </authorList>
    </citation>
    <scope>NUCLEOTIDE SEQUENCE [LARGE SCALE GENOMIC DNA]</scope>
    <source>
        <strain evidence="4">DSM 11246 / JCM 15787 / PB90-1</strain>
    </source>
</reference>
<evidence type="ECO:0000259" key="2">
    <source>
        <dbReference type="Pfam" id="PF13472"/>
    </source>
</evidence>
<evidence type="ECO:0000313" key="4">
    <source>
        <dbReference type="Proteomes" id="UP000007013"/>
    </source>
</evidence>
<proteinExistence type="predicted"/>
<dbReference type="PANTHER" id="PTHR30383:SF24">
    <property type="entry name" value="THIOESTERASE 1_PROTEASE 1_LYSOPHOSPHOLIPASE L1"/>
    <property type="match status" value="1"/>
</dbReference>
<evidence type="ECO:0000313" key="3">
    <source>
        <dbReference type="EMBL" id="ACB73365.1"/>
    </source>
</evidence>
<evidence type="ECO:0000256" key="1">
    <source>
        <dbReference type="SAM" id="Phobius"/>
    </source>
</evidence>
<keyword evidence="1" id="KW-1133">Transmembrane helix</keyword>
<dbReference type="GO" id="GO:0006629">
    <property type="term" value="P:lipid metabolic process"/>
    <property type="evidence" value="ECO:0007669"/>
    <property type="project" value="InterPro"/>
</dbReference>
<protein>
    <submittedName>
        <fullName evidence="3">Lipolytic protein G-D-S-L family</fullName>
    </submittedName>
</protein>